<dbReference type="InterPro" id="IPR049428">
    <property type="entry name" value="RecA-like_N"/>
</dbReference>
<dbReference type="PROSITE" id="PS50163">
    <property type="entry name" value="RECA_3"/>
    <property type="match status" value="1"/>
</dbReference>
<keyword evidence="2" id="KW-0547">Nucleotide-binding</keyword>
<name>A0A0F9IBY9_9ZZZZ</name>
<evidence type="ECO:0000256" key="4">
    <source>
        <dbReference type="ARBA" id="ARBA00023172"/>
    </source>
</evidence>
<dbReference type="GO" id="GO:0005524">
    <property type="term" value="F:ATP binding"/>
    <property type="evidence" value="ECO:0007669"/>
    <property type="project" value="UniProtKB-KW"/>
</dbReference>
<dbReference type="GO" id="GO:0005829">
    <property type="term" value="C:cytosol"/>
    <property type="evidence" value="ECO:0007669"/>
    <property type="project" value="TreeGrafter"/>
</dbReference>
<dbReference type="InterPro" id="IPR013765">
    <property type="entry name" value="DNA_recomb/repair_RecA"/>
</dbReference>
<reference evidence="7" key="1">
    <citation type="journal article" date="2015" name="Nature">
        <title>Complex archaea that bridge the gap between prokaryotes and eukaryotes.</title>
        <authorList>
            <person name="Spang A."/>
            <person name="Saw J.H."/>
            <person name="Jorgensen S.L."/>
            <person name="Zaremba-Niedzwiedzka K."/>
            <person name="Martijn J."/>
            <person name="Lind A.E."/>
            <person name="van Eijk R."/>
            <person name="Schleper C."/>
            <person name="Guy L."/>
            <person name="Ettema T.J."/>
        </authorList>
    </citation>
    <scope>NUCLEOTIDE SEQUENCE</scope>
</reference>
<dbReference type="InterPro" id="IPR027417">
    <property type="entry name" value="P-loop_NTPase"/>
</dbReference>
<comment type="caution">
    <text evidence="7">The sequence shown here is derived from an EMBL/GenBank/DDBJ whole genome shotgun (WGS) entry which is preliminary data.</text>
</comment>
<evidence type="ECO:0008006" key="8">
    <source>
        <dbReference type="Google" id="ProtNLM"/>
    </source>
</evidence>
<evidence type="ECO:0000313" key="7">
    <source>
        <dbReference type="EMBL" id="KKM17254.1"/>
    </source>
</evidence>
<dbReference type="GO" id="GO:0006310">
    <property type="term" value="P:DNA recombination"/>
    <property type="evidence" value="ECO:0007669"/>
    <property type="project" value="UniProtKB-KW"/>
</dbReference>
<evidence type="ECO:0000259" key="5">
    <source>
        <dbReference type="PROSITE" id="PS50162"/>
    </source>
</evidence>
<evidence type="ECO:0000256" key="2">
    <source>
        <dbReference type="ARBA" id="ARBA00022741"/>
    </source>
</evidence>
<feature type="domain" description="RecA family profile 1" evidence="5">
    <location>
        <begin position="33"/>
        <end position="198"/>
    </location>
</feature>
<dbReference type="PANTHER" id="PTHR45900:SF1">
    <property type="entry name" value="MITOCHONDRIAL DNA REPAIR PROTEIN RECA HOMOLOG-RELATED"/>
    <property type="match status" value="1"/>
</dbReference>
<dbReference type="GO" id="GO:0003697">
    <property type="term" value="F:single-stranded DNA binding"/>
    <property type="evidence" value="ECO:0007669"/>
    <property type="project" value="InterPro"/>
</dbReference>
<comment type="similarity">
    <text evidence="1">Belongs to the RecA family.</text>
</comment>
<dbReference type="EMBL" id="LAZR01014495">
    <property type="protein sequence ID" value="KKM17254.1"/>
    <property type="molecule type" value="Genomic_DNA"/>
</dbReference>
<dbReference type="GO" id="GO:0140664">
    <property type="term" value="F:ATP-dependent DNA damage sensor activity"/>
    <property type="evidence" value="ECO:0007669"/>
    <property type="project" value="InterPro"/>
</dbReference>
<accession>A0A0F9IBY9</accession>
<dbReference type="InterPro" id="IPR020588">
    <property type="entry name" value="RecA_ATP-bd"/>
</dbReference>
<dbReference type="AlphaFoldDB" id="A0A0F9IBY9"/>
<gene>
    <name evidence="7" type="ORF">LCGC14_1677550</name>
</gene>
<evidence type="ECO:0000256" key="1">
    <source>
        <dbReference type="ARBA" id="ARBA00009391"/>
    </source>
</evidence>
<evidence type="ECO:0000259" key="6">
    <source>
        <dbReference type="PROSITE" id="PS50163"/>
    </source>
</evidence>
<keyword evidence="3" id="KW-0067">ATP-binding</keyword>
<dbReference type="PANTHER" id="PTHR45900">
    <property type="entry name" value="RECA"/>
    <property type="match status" value="1"/>
</dbReference>
<organism evidence="7">
    <name type="scientific">marine sediment metagenome</name>
    <dbReference type="NCBI Taxonomy" id="412755"/>
    <lineage>
        <taxon>unclassified sequences</taxon>
        <taxon>metagenomes</taxon>
        <taxon>ecological metagenomes</taxon>
    </lineage>
</organism>
<dbReference type="Pfam" id="PF00154">
    <property type="entry name" value="RecA_N"/>
    <property type="match status" value="1"/>
</dbReference>
<dbReference type="InterPro" id="IPR020587">
    <property type="entry name" value="RecA_monomer-monomer_interface"/>
</dbReference>
<sequence length="351" mass="39860">MKLKRRKKSSKQLAEEVKKVTTSPIEKSKKVEVKKVISTGSTLLDLAISGNRIRGGGVPGGIIIEVFGPPGSGKTAILAELCASAQFKKGDVKFLDPEGRLDQEYCRIYGMNIPKENYKRPDTVTEMFDLIKKWKPKADKSINVIAADSLAALSTELELGEKGDKMGMRRGKEFSEGLRKTCRLIANNNWLIACSNQLRESQYGEVTPGGKGIPFYSSLRIRIQEIDKVRISKKIVEKGEERKEVKVGKVIGIESHCVIKKSTVDDPFREAPIYIVFRIGIDDIRGNLQWYKDMTGDTTYDCIDKGYSRMNDGIRYIESNELQDELRERVIDLWEEIENKFLMNRSPKKRW</sequence>
<keyword evidence="4" id="KW-0233">DNA recombination</keyword>
<dbReference type="PROSITE" id="PS50162">
    <property type="entry name" value="RECA_2"/>
    <property type="match status" value="1"/>
</dbReference>
<protein>
    <recommendedName>
        <fullName evidence="8">RecA family profile 2 domain-containing protein</fullName>
    </recommendedName>
</protein>
<proteinExistence type="inferred from homology"/>
<dbReference type="SMART" id="SM00382">
    <property type="entry name" value="AAA"/>
    <property type="match status" value="1"/>
</dbReference>
<dbReference type="SUPFAM" id="SSF52540">
    <property type="entry name" value="P-loop containing nucleoside triphosphate hydrolases"/>
    <property type="match status" value="1"/>
</dbReference>
<dbReference type="GO" id="GO:0006281">
    <property type="term" value="P:DNA repair"/>
    <property type="evidence" value="ECO:0007669"/>
    <property type="project" value="InterPro"/>
</dbReference>
<dbReference type="Gene3D" id="3.40.50.300">
    <property type="entry name" value="P-loop containing nucleotide triphosphate hydrolases"/>
    <property type="match status" value="1"/>
</dbReference>
<feature type="domain" description="RecA family profile 2" evidence="6">
    <location>
        <begin position="205"/>
        <end position="286"/>
    </location>
</feature>
<dbReference type="PRINTS" id="PR00142">
    <property type="entry name" value="RECA"/>
</dbReference>
<evidence type="ECO:0000256" key="3">
    <source>
        <dbReference type="ARBA" id="ARBA00022840"/>
    </source>
</evidence>
<dbReference type="InterPro" id="IPR003593">
    <property type="entry name" value="AAA+_ATPase"/>
</dbReference>